<accession>A0A8J5KBF4</accession>
<dbReference type="Gene3D" id="1.50.10.10">
    <property type="match status" value="1"/>
</dbReference>
<dbReference type="InterPro" id="IPR007822">
    <property type="entry name" value="LANC-like"/>
</dbReference>
<keyword evidence="1" id="KW-0862">Zinc</keyword>
<keyword evidence="1" id="KW-0479">Metal-binding</keyword>
<sequence>MLSVMLSMATGWHLAELCLEEYSRYVQLVLWFMAKVAVLGADIQEVKFPHDVPNELLYGRADYLWPCSFLNKNIGKGTIPSTHMRSVVKDIIRDGKRLASKSSCPLMYEWNDERCWGATHGLVGIMHALMGVNLNEDNLQYVKGALNYMINNWFISGNYPSTEGFNADCLVHWCHVAPGVALTLTKAAQIRE</sequence>
<gene>
    <name evidence="2" type="ORF">ZIOFF_065352</name>
</gene>
<dbReference type="Proteomes" id="UP000734854">
    <property type="component" value="Unassembled WGS sequence"/>
</dbReference>
<dbReference type="GO" id="GO:0005886">
    <property type="term" value="C:plasma membrane"/>
    <property type="evidence" value="ECO:0007669"/>
    <property type="project" value="TreeGrafter"/>
</dbReference>
<dbReference type="AlphaFoldDB" id="A0A8J5KBF4"/>
<evidence type="ECO:0000313" key="3">
    <source>
        <dbReference type="Proteomes" id="UP000734854"/>
    </source>
</evidence>
<dbReference type="GO" id="GO:0046872">
    <property type="term" value="F:metal ion binding"/>
    <property type="evidence" value="ECO:0007669"/>
    <property type="project" value="UniProtKB-KW"/>
</dbReference>
<dbReference type="PANTHER" id="PTHR12736:SF7">
    <property type="entry name" value="LANC-LIKE PROTEIN 3"/>
    <property type="match status" value="1"/>
</dbReference>
<reference evidence="2 3" key="1">
    <citation type="submission" date="2020-08" db="EMBL/GenBank/DDBJ databases">
        <title>Plant Genome Project.</title>
        <authorList>
            <person name="Zhang R.-G."/>
        </authorList>
    </citation>
    <scope>NUCLEOTIDE SEQUENCE [LARGE SCALE GENOMIC DNA]</scope>
    <source>
        <tissue evidence="2">Rhizome</tissue>
    </source>
</reference>
<dbReference type="GO" id="GO:0031179">
    <property type="term" value="P:peptide modification"/>
    <property type="evidence" value="ECO:0007669"/>
    <property type="project" value="InterPro"/>
</dbReference>
<dbReference type="SUPFAM" id="SSF158745">
    <property type="entry name" value="LanC-like"/>
    <property type="match status" value="1"/>
</dbReference>
<organism evidence="2 3">
    <name type="scientific">Zingiber officinale</name>
    <name type="common">Ginger</name>
    <name type="synonym">Amomum zingiber</name>
    <dbReference type="NCBI Taxonomy" id="94328"/>
    <lineage>
        <taxon>Eukaryota</taxon>
        <taxon>Viridiplantae</taxon>
        <taxon>Streptophyta</taxon>
        <taxon>Embryophyta</taxon>
        <taxon>Tracheophyta</taxon>
        <taxon>Spermatophyta</taxon>
        <taxon>Magnoliopsida</taxon>
        <taxon>Liliopsida</taxon>
        <taxon>Zingiberales</taxon>
        <taxon>Zingiberaceae</taxon>
        <taxon>Zingiber</taxon>
    </lineage>
</organism>
<evidence type="ECO:0000256" key="1">
    <source>
        <dbReference type="PIRSR" id="PIRSR607822-1"/>
    </source>
</evidence>
<feature type="binding site" evidence="1">
    <location>
        <position position="174"/>
    </location>
    <ligand>
        <name>Zn(2+)</name>
        <dbReference type="ChEBI" id="CHEBI:29105"/>
    </ligand>
</feature>
<dbReference type="GO" id="GO:0005975">
    <property type="term" value="P:carbohydrate metabolic process"/>
    <property type="evidence" value="ECO:0007669"/>
    <property type="project" value="InterPro"/>
</dbReference>
<evidence type="ECO:0000313" key="2">
    <source>
        <dbReference type="EMBL" id="KAG6476116.1"/>
    </source>
</evidence>
<keyword evidence="3" id="KW-1185">Reference proteome</keyword>
<comment type="caution">
    <text evidence="2">The sequence shown here is derived from an EMBL/GenBank/DDBJ whole genome shotgun (WGS) entry which is preliminary data.</text>
</comment>
<protein>
    <submittedName>
        <fullName evidence="2">Uncharacterized protein</fullName>
    </submittedName>
</protein>
<dbReference type="PRINTS" id="PR01950">
    <property type="entry name" value="LANCSUPER"/>
</dbReference>
<dbReference type="InterPro" id="IPR012341">
    <property type="entry name" value="6hp_glycosidase-like_sf"/>
</dbReference>
<dbReference type="EMBL" id="JACMSC010000018">
    <property type="protein sequence ID" value="KAG6476116.1"/>
    <property type="molecule type" value="Genomic_DNA"/>
</dbReference>
<name>A0A8J5KBF4_ZINOF</name>
<dbReference type="PANTHER" id="PTHR12736">
    <property type="entry name" value="LANC-LIKE PROTEIN"/>
    <property type="match status" value="1"/>
</dbReference>
<proteinExistence type="predicted"/>
<dbReference type="Pfam" id="PF05147">
    <property type="entry name" value="LANC_like"/>
    <property type="match status" value="1"/>
</dbReference>